<proteinExistence type="predicted"/>
<dbReference type="EMBL" id="JAUTXU010000394">
    <property type="protein sequence ID" value="KAK3681851.1"/>
    <property type="molecule type" value="Genomic_DNA"/>
</dbReference>
<sequence length="269" mass="30067">MSRNPRKLENLSNSIDDRKKNVSDLLQILGLFEIQSLAGSPPLALPHAAPEASDYSIIFIDPHNLGRSKIAEGYVKLVREWSVRTGGTWRIKCAHSAGMRVRNRSDCSEMLTGLKPPVPISDGNRRPNETAMISLFDNKYFDYPYKAGIKRFIEQSRSRGITTNIFKTYDYILVFVGRDYESLLRFQEALIAAKGPDVGPRGKGRILHLGAYLSNHGKPVEITDASKAKDGTDSRANWNVTTSQIKLAVKAFLKNESTWTQPARGDQQS</sequence>
<gene>
    <name evidence="1" type="ORF">LTR37_020835</name>
</gene>
<dbReference type="Proteomes" id="UP001281147">
    <property type="component" value="Unassembled WGS sequence"/>
</dbReference>
<protein>
    <submittedName>
        <fullName evidence="1">Uncharacterized protein</fullName>
    </submittedName>
</protein>
<evidence type="ECO:0000313" key="2">
    <source>
        <dbReference type="Proteomes" id="UP001281147"/>
    </source>
</evidence>
<comment type="caution">
    <text evidence="1">The sequence shown here is derived from an EMBL/GenBank/DDBJ whole genome shotgun (WGS) entry which is preliminary data.</text>
</comment>
<organism evidence="1 2">
    <name type="scientific">Vermiconidia calcicola</name>
    <dbReference type="NCBI Taxonomy" id="1690605"/>
    <lineage>
        <taxon>Eukaryota</taxon>
        <taxon>Fungi</taxon>
        <taxon>Dikarya</taxon>
        <taxon>Ascomycota</taxon>
        <taxon>Pezizomycotina</taxon>
        <taxon>Dothideomycetes</taxon>
        <taxon>Dothideomycetidae</taxon>
        <taxon>Mycosphaerellales</taxon>
        <taxon>Extremaceae</taxon>
        <taxon>Vermiconidia</taxon>
    </lineage>
</organism>
<keyword evidence="2" id="KW-1185">Reference proteome</keyword>
<reference evidence="1" key="1">
    <citation type="submission" date="2023-07" db="EMBL/GenBank/DDBJ databases">
        <title>Black Yeasts Isolated from many extreme environments.</title>
        <authorList>
            <person name="Coleine C."/>
            <person name="Stajich J.E."/>
            <person name="Selbmann L."/>
        </authorList>
    </citation>
    <scope>NUCLEOTIDE SEQUENCE</scope>
    <source>
        <strain evidence="1">CCFEE 5714</strain>
    </source>
</reference>
<name>A0ACC3MA62_9PEZI</name>
<evidence type="ECO:0000313" key="1">
    <source>
        <dbReference type="EMBL" id="KAK3681851.1"/>
    </source>
</evidence>
<accession>A0ACC3MA62</accession>